<feature type="domain" description="Prohead serine protease" evidence="4">
    <location>
        <begin position="18"/>
        <end position="167"/>
    </location>
</feature>
<dbReference type="EMBL" id="JALIRP010000021">
    <property type="protein sequence ID" value="MCJ8015235.1"/>
    <property type="molecule type" value="Genomic_DNA"/>
</dbReference>
<protein>
    <submittedName>
        <fullName evidence="5">HK97 family phage prohead protease</fullName>
    </submittedName>
</protein>
<keyword evidence="6" id="KW-1185">Reference proteome</keyword>
<comment type="caution">
    <text evidence="5">The sequence shown here is derived from an EMBL/GenBank/DDBJ whole genome shotgun (WGS) entry which is preliminary data.</text>
</comment>
<organism evidence="5 6">
    <name type="scientific">Paenibacillus mangrovi</name>
    <dbReference type="NCBI Taxonomy" id="2931978"/>
    <lineage>
        <taxon>Bacteria</taxon>
        <taxon>Bacillati</taxon>
        <taxon>Bacillota</taxon>
        <taxon>Bacilli</taxon>
        <taxon>Bacillales</taxon>
        <taxon>Paenibacillaceae</taxon>
        <taxon>Paenibacillus</taxon>
    </lineage>
</organism>
<evidence type="ECO:0000256" key="3">
    <source>
        <dbReference type="ARBA" id="ARBA00022801"/>
    </source>
</evidence>
<name>A0A9X1WWM6_9BACL</name>
<sequence length="207" mass="23965">MKETKEQRELILPGSRPEIRKIDGEPTKIIGYAVRWDQLSNPIFGMFREKFKRGAFTASLINPDVYASWQHDAREVLGRTPNTLQLVEDEIGLRYEITPPSWAEKYIETIERGDVRGSSFIFRALVEEWDETNAEMAIRTISEAELYEVSPVTTPAYPQSTVGIRSAEEVYQERPQSNEADDEATYTEEEIDMIMLEHELRMMNLKI</sequence>
<gene>
    <name evidence="5" type="ORF">MUG84_26560</name>
</gene>
<dbReference type="NCBIfam" id="TIGR01543">
    <property type="entry name" value="proheadase_HK97"/>
    <property type="match status" value="1"/>
</dbReference>
<dbReference type="InterPro" id="IPR054613">
    <property type="entry name" value="Peptidase_S78_dom"/>
</dbReference>
<dbReference type="InterPro" id="IPR006433">
    <property type="entry name" value="Prohead_protease"/>
</dbReference>
<reference evidence="5" key="1">
    <citation type="submission" date="2022-04" db="EMBL/GenBank/DDBJ databases">
        <title>Paenibacillus mangrovi sp. nov., a novel endophytic bacterium isolated from bark of Kandelia candel.</title>
        <authorList>
            <person name="Tuo L."/>
        </authorList>
    </citation>
    <scope>NUCLEOTIDE SEQUENCE</scope>
    <source>
        <strain evidence="5">KQZ6P-2</strain>
    </source>
</reference>
<evidence type="ECO:0000259" key="4">
    <source>
        <dbReference type="Pfam" id="PF04586"/>
    </source>
</evidence>
<dbReference type="RefSeq" id="WP_244731185.1">
    <property type="nucleotide sequence ID" value="NZ_JALIRP010000021.1"/>
</dbReference>
<evidence type="ECO:0000256" key="1">
    <source>
        <dbReference type="ARBA" id="ARBA00022612"/>
    </source>
</evidence>
<dbReference type="AlphaFoldDB" id="A0A9X1WWM6"/>
<evidence type="ECO:0000313" key="5">
    <source>
        <dbReference type="EMBL" id="MCJ8015235.1"/>
    </source>
</evidence>
<dbReference type="Pfam" id="PF04586">
    <property type="entry name" value="Peptidase_S78"/>
    <property type="match status" value="1"/>
</dbReference>
<proteinExistence type="predicted"/>
<accession>A0A9X1WWM6</accession>
<evidence type="ECO:0000256" key="2">
    <source>
        <dbReference type="ARBA" id="ARBA00022670"/>
    </source>
</evidence>
<dbReference type="GO" id="GO:0006508">
    <property type="term" value="P:proteolysis"/>
    <property type="evidence" value="ECO:0007669"/>
    <property type="project" value="UniProtKB-KW"/>
</dbReference>
<dbReference type="GO" id="GO:0008233">
    <property type="term" value="F:peptidase activity"/>
    <property type="evidence" value="ECO:0007669"/>
    <property type="project" value="UniProtKB-KW"/>
</dbReference>
<keyword evidence="1" id="KW-1188">Viral release from host cell</keyword>
<keyword evidence="3" id="KW-0378">Hydrolase</keyword>
<evidence type="ECO:0000313" key="6">
    <source>
        <dbReference type="Proteomes" id="UP001139347"/>
    </source>
</evidence>
<dbReference type="Proteomes" id="UP001139347">
    <property type="component" value="Unassembled WGS sequence"/>
</dbReference>
<keyword evidence="2 5" id="KW-0645">Protease</keyword>